<sequence>MAGISLELRRLYREGKLGRVLLAVGYSAVLGTGNWLFAILSIFISAYIAEKLWGASETLIKYQVYITYCVSLSLILSGFFQLSFTRYISDRLFEKEFERVLPNTHGVATLTASYSFFIALLLSFFFFKGFPYYYHVIFSFTVATLSVIWVVNALLTGLKSYKHIFVSFAISYSIAGLGVIFLSNLGLIWLTLSFYFSQTLLLFLILFRVARDYRSSKLLEFDFLREDRLYKSLMLVGFFANLGFWIDKYVFWYSPITGSHVLGNMKASVIYDVPFTLALISIVPGFAVAFLKLELEFFDNYDAYYRAVRTWGRLDDLYRLANKMIESASSAFFETLRFQALTAILLIFIHEYIFIFLKLPTAYIPLFEIFLVAKVFLMGYIVIYALLSYFDLRRELVKMTFTFALLNFVFTLLTQFLGAYFYGYGYMFALMFSMILGMEYLRRFLNDVHYRTFALRE</sequence>
<gene>
    <name evidence="2" type="ORF">ENN04_08800</name>
</gene>
<dbReference type="EMBL" id="DSAC01000110">
    <property type="protein sequence ID" value="HHO74707.1"/>
    <property type="molecule type" value="Genomic_DNA"/>
</dbReference>
<evidence type="ECO:0000313" key="2">
    <source>
        <dbReference type="EMBL" id="HHO74707.1"/>
    </source>
</evidence>
<proteinExistence type="predicted"/>
<feature type="transmembrane region" description="Helical" evidence="1">
    <location>
        <begin position="105"/>
        <end position="126"/>
    </location>
</feature>
<protein>
    <submittedName>
        <fullName evidence="2">Uncharacterized protein</fullName>
    </submittedName>
</protein>
<organism evidence="2">
    <name type="scientific">Thermocrinis ruber</name>
    <dbReference type="NCBI Taxonomy" id="75906"/>
    <lineage>
        <taxon>Bacteria</taxon>
        <taxon>Pseudomonadati</taxon>
        <taxon>Aquificota</taxon>
        <taxon>Aquificia</taxon>
        <taxon>Aquificales</taxon>
        <taxon>Aquificaceae</taxon>
        <taxon>Thermocrinis</taxon>
    </lineage>
</organism>
<feature type="transmembrane region" description="Helical" evidence="1">
    <location>
        <begin position="132"/>
        <end position="151"/>
    </location>
</feature>
<feature type="transmembrane region" description="Helical" evidence="1">
    <location>
        <begin position="363"/>
        <end position="387"/>
    </location>
</feature>
<dbReference type="AlphaFoldDB" id="A0A7C5SXY5"/>
<dbReference type="InterPro" id="IPR031617">
    <property type="entry name" value="PelG"/>
</dbReference>
<name>A0A7C5SXY5_9AQUI</name>
<keyword evidence="1" id="KW-0472">Membrane</keyword>
<comment type="caution">
    <text evidence="2">The sequence shown here is derived from an EMBL/GenBank/DDBJ whole genome shotgun (WGS) entry which is preliminary data.</text>
</comment>
<feature type="transmembrane region" description="Helical" evidence="1">
    <location>
        <begin position="269"/>
        <end position="291"/>
    </location>
</feature>
<feature type="transmembrane region" description="Helical" evidence="1">
    <location>
        <begin position="64"/>
        <end position="84"/>
    </location>
</feature>
<feature type="transmembrane region" description="Helical" evidence="1">
    <location>
        <begin position="163"/>
        <end position="182"/>
    </location>
</feature>
<feature type="transmembrane region" description="Helical" evidence="1">
    <location>
        <begin position="338"/>
        <end position="357"/>
    </location>
</feature>
<accession>A0A7C5SXY5</accession>
<reference evidence="2" key="1">
    <citation type="journal article" date="2020" name="mSystems">
        <title>Genome- and Community-Level Interaction Insights into Carbon Utilization and Element Cycling Functions of Hydrothermarchaeota in Hydrothermal Sediment.</title>
        <authorList>
            <person name="Zhou Z."/>
            <person name="Liu Y."/>
            <person name="Xu W."/>
            <person name="Pan J."/>
            <person name="Luo Z.H."/>
            <person name="Li M."/>
        </authorList>
    </citation>
    <scope>NUCLEOTIDE SEQUENCE [LARGE SCALE GENOMIC DNA]</scope>
    <source>
        <strain evidence="2">SpSt-114</strain>
    </source>
</reference>
<evidence type="ECO:0000256" key="1">
    <source>
        <dbReference type="SAM" id="Phobius"/>
    </source>
</evidence>
<feature type="transmembrane region" description="Helical" evidence="1">
    <location>
        <begin position="188"/>
        <end position="207"/>
    </location>
</feature>
<keyword evidence="1" id="KW-1133">Transmembrane helix</keyword>
<dbReference type="Pfam" id="PF16933">
    <property type="entry name" value="PelG"/>
    <property type="match status" value="1"/>
</dbReference>
<feature type="transmembrane region" description="Helical" evidence="1">
    <location>
        <begin position="20"/>
        <end position="44"/>
    </location>
</feature>
<keyword evidence="1" id="KW-0812">Transmembrane</keyword>
<feature type="transmembrane region" description="Helical" evidence="1">
    <location>
        <begin position="399"/>
        <end position="417"/>
    </location>
</feature>
<feature type="transmembrane region" description="Helical" evidence="1">
    <location>
        <begin position="228"/>
        <end position="246"/>
    </location>
</feature>